<dbReference type="AlphaFoldDB" id="A0A422NJV3"/>
<proteinExistence type="predicted"/>
<dbReference type="Proteomes" id="UP000283634">
    <property type="component" value="Unassembled WGS sequence"/>
</dbReference>
<dbReference type="GeneID" id="40328321"/>
<comment type="caution">
    <text evidence="1">The sequence shown here is derived from an EMBL/GenBank/DDBJ whole genome shotgun (WGS) entry which is preliminary data.</text>
</comment>
<protein>
    <submittedName>
        <fullName evidence="1">Uncharacterized protein</fullName>
    </submittedName>
</protein>
<accession>A0A422NJV3</accession>
<name>A0A422NJV3_TRYRA</name>
<keyword evidence="2" id="KW-1185">Reference proteome</keyword>
<evidence type="ECO:0000313" key="1">
    <source>
        <dbReference type="EMBL" id="RNF05762.1"/>
    </source>
</evidence>
<organism evidence="1 2">
    <name type="scientific">Trypanosoma rangeli</name>
    <dbReference type="NCBI Taxonomy" id="5698"/>
    <lineage>
        <taxon>Eukaryota</taxon>
        <taxon>Discoba</taxon>
        <taxon>Euglenozoa</taxon>
        <taxon>Kinetoplastea</taxon>
        <taxon>Metakinetoplastina</taxon>
        <taxon>Trypanosomatida</taxon>
        <taxon>Trypanosomatidae</taxon>
        <taxon>Trypanosoma</taxon>
        <taxon>Herpetosoma</taxon>
    </lineage>
</organism>
<gene>
    <name evidence="1" type="ORF">TraAM80_04388</name>
</gene>
<reference evidence="1 2" key="1">
    <citation type="journal article" date="2018" name="BMC Genomics">
        <title>Genomic comparison of Trypanosoma conorhini and Trypanosoma rangeli to Trypanosoma cruzi strains of high and low virulence.</title>
        <authorList>
            <person name="Bradwell K.R."/>
            <person name="Koparde V.N."/>
            <person name="Matveyev A.V."/>
            <person name="Serrano M.G."/>
            <person name="Alves J.M."/>
            <person name="Parikh H."/>
            <person name="Huang B."/>
            <person name="Lee V."/>
            <person name="Espinosa-Alvarez O."/>
            <person name="Ortiz P.A."/>
            <person name="Costa-Martins A.G."/>
            <person name="Teixeira M.M."/>
            <person name="Buck G.A."/>
        </authorList>
    </citation>
    <scope>NUCLEOTIDE SEQUENCE [LARGE SCALE GENOMIC DNA]</scope>
    <source>
        <strain evidence="1 2">AM80</strain>
    </source>
</reference>
<dbReference type="RefSeq" id="XP_029238872.1">
    <property type="nucleotide sequence ID" value="XM_029381319.1"/>
</dbReference>
<evidence type="ECO:0000313" key="2">
    <source>
        <dbReference type="Proteomes" id="UP000283634"/>
    </source>
</evidence>
<sequence>MSGSARTVCPHRAASQRLLHLEAISLFLKGEEGDPARVMPCPASGEGRAQHRGVALGRLSGVSPYTPLGATQSVHAYCGNSDRQSAGRCPVGGEAASRH</sequence>
<dbReference type="EMBL" id="MKGL01000126">
    <property type="protein sequence ID" value="RNF05762.1"/>
    <property type="molecule type" value="Genomic_DNA"/>
</dbReference>